<dbReference type="PANTHER" id="PTHR43792">
    <property type="entry name" value="GNAT FAMILY, PUTATIVE (AFU_ORTHOLOGUE AFUA_3G00765)-RELATED-RELATED"/>
    <property type="match status" value="1"/>
</dbReference>
<dbReference type="PANTHER" id="PTHR43792:SF1">
    <property type="entry name" value="N-ACETYLTRANSFERASE DOMAIN-CONTAINING PROTEIN"/>
    <property type="match status" value="1"/>
</dbReference>
<comment type="caution">
    <text evidence="2">The sequence shown here is derived from an EMBL/GenBank/DDBJ whole genome shotgun (WGS) entry which is preliminary data.</text>
</comment>
<dbReference type="AlphaFoldDB" id="A0A1V6QF78"/>
<accession>A0A1V6QF78</accession>
<dbReference type="SUPFAM" id="SSF55729">
    <property type="entry name" value="Acyl-CoA N-acyltransferases (Nat)"/>
    <property type="match status" value="1"/>
</dbReference>
<name>A0A1V6QF78_9EURO</name>
<evidence type="ECO:0000313" key="3">
    <source>
        <dbReference type="Proteomes" id="UP000191672"/>
    </source>
</evidence>
<sequence length="206" mass="22714">MADAPAIFDFRRRQEVADWLRQKTPHQYISESETLIAKKTFTTPDASGTIGRQFFFAIICLNDPSGRVIGAAGVNSLVPAPSIGYTLHPDFWGKGYATEAVTAIVDQWCRTVLLGKTTKLNDKSHKLNNKTRAAEDSLLDSLGGKATEDPQARIDTDLMDSEADVREVIKAMKGVSVTPIKENVPVKVIEREGEQLGGRFAEGHWR</sequence>
<gene>
    <name evidence="2" type="ORF">PENANT_c005G11245</name>
</gene>
<dbReference type="EMBL" id="MDYN01000005">
    <property type="protein sequence ID" value="OQD87870.1"/>
    <property type="molecule type" value="Genomic_DNA"/>
</dbReference>
<dbReference type="Pfam" id="PF13302">
    <property type="entry name" value="Acetyltransf_3"/>
    <property type="match status" value="1"/>
</dbReference>
<dbReference type="Proteomes" id="UP000191672">
    <property type="component" value="Unassembled WGS sequence"/>
</dbReference>
<dbReference type="Gene3D" id="3.40.630.30">
    <property type="match status" value="1"/>
</dbReference>
<feature type="domain" description="N-acetyltransferase" evidence="1">
    <location>
        <begin position="2"/>
        <end position="125"/>
    </location>
</feature>
<reference evidence="3" key="1">
    <citation type="journal article" date="2017" name="Nat. Microbiol.">
        <title>Global analysis of biosynthetic gene clusters reveals vast potential of secondary metabolite production in Penicillium species.</title>
        <authorList>
            <person name="Nielsen J.C."/>
            <person name="Grijseels S."/>
            <person name="Prigent S."/>
            <person name="Ji B."/>
            <person name="Dainat J."/>
            <person name="Nielsen K.F."/>
            <person name="Frisvad J.C."/>
            <person name="Workman M."/>
            <person name="Nielsen J."/>
        </authorList>
    </citation>
    <scope>NUCLEOTIDE SEQUENCE [LARGE SCALE GENOMIC DNA]</scope>
    <source>
        <strain evidence="3">IBT 31811</strain>
    </source>
</reference>
<evidence type="ECO:0000259" key="1">
    <source>
        <dbReference type="Pfam" id="PF13302"/>
    </source>
</evidence>
<keyword evidence="3" id="KW-1185">Reference proteome</keyword>
<proteinExistence type="predicted"/>
<dbReference type="GO" id="GO:0016747">
    <property type="term" value="F:acyltransferase activity, transferring groups other than amino-acyl groups"/>
    <property type="evidence" value="ECO:0007669"/>
    <property type="project" value="InterPro"/>
</dbReference>
<dbReference type="InterPro" id="IPR000182">
    <property type="entry name" value="GNAT_dom"/>
</dbReference>
<dbReference type="InterPro" id="IPR051531">
    <property type="entry name" value="N-acetyltransferase"/>
</dbReference>
<organism evidence="2 3">
    <name type="scientific">Penicillium antarcticum</name>
    <dbReference type="NCBI Taxonomy" id="416450"/>
    <lineage>
        <taxon>Eukaryota</taxon>
        <taxon>Fungi</taxon>
        <taxon>Dikarya</taxon>
        <taxon>Ascomycota</taxon>
        <taxon>Pezizomycotina</taxon>
        <taxon>Eurotiomycetes</taxon>
        <taxon>Eurotiomycetidae</taxon>
        <taxon>Eurotiales</taxon>
        <taxon>Aspergillaceae</taxon>
        <taxon>Penicillium</taxon>
    </lineage>
</organism>
<evidence type="ECO:0000313" key="2">
    <source>
        <dbReference type="EMBL" id="OQD87870.1"/>
    </source>
</evidence>
<protein>
    <recommendedName>
        <fullName evidence="1">N-acetyltransferase domain-containing protein</fullName>
    </recommendedName>
</protein>
<dbReference type="InterPro" id="IPR016181">
    <property type="entry name" value="Acyl_CoA_acyltransferase"/>
</dbReference>